<evidence type="ECO:0000256" key="6">
    <source>
        <dbReference type="ARBA" id="ARBA00022989"/>
    </source>
</evidence>
<dbReference type="Pfam" id="PF07549">
    <property type="entry name" value="Sec_GG"/>
    <property type="match status" value="1"/>
</dbReference>
<comment type="subunit">
    <text evidence="9">Forms a complex with SecD. Part of the essential Sec protein translocation apparatus which comprises SecA, SecYEG and auxiliary proteins SecDF. Other proteins may also be involved.</text>
</comment>
<comment type="caution">
    <text evidence="11">The sequence shown here is derived from an EMBL/GenBank/DDBJ whole genome shotgun (WGS) entry which is preliminary data.</text>
</comment>
<dbReference type="NCBIfam" id="TIGR00916">
    <property type="entry name" value="2A0604s01"/>
    <property type="match status" value="1"/>
</dbReference>
<evidence type="ECO:0000256" key="7">
    <source>
        <dbReference type="ARBA" id="ARBA00023010"/>
    </source>
</evidence>
<feature type="transmembrane region" description="Helical" evidence="9">
    <location>
        <begin position="143"/>
        <end position="162"/>
    </location>
</feature>
<keyword evidence="5 9" id="KW-0653">Protein transport</keyword>
<dbReference type="InterPro" id="IPR022813">
    <property type="entry name" value="SecD/SecF_arch_bac"/>
</dbReference>
<accession>A0ABR4SKX1</accession>
<dbReference type="InterPro" id="IPR005665">
    <property type="entry name" value="SecF_bac"/>
</dbReference>
<feature type="transmembrane region" description="Helical" evidence="9">
    <location>
        <begin position="195"/>
        <end position="216"/>
    </location>
</feature>
<dbReference type="InterPro" id="IPR022645">
    <property type="entry name" value="SecD/SecF_bac"/>
</dbReference>
<keyword evidence="8 9" id="KW-0472">Membrane</keyword>
<evidence type="ECO:0000256" key="3">
    <source>
        <dbReference type="ARBA" id="ARBA00022475"/>
    </source>
</evidence>
<keyword evidence="3 9" id="KW-1003">Cell membrane</keyword>
<organism evidence="11 12">
    <name type="scientific">Dermabacter hominis 1368</name>
    <dbReference type="NCBI Taxonomy" id="1450519"/>
    <lineage>
        <taxon>Bacteria</taxon>
        <taxon>Bacillati</taxon>
        <taxon>Actinomycetota</taxon>
        <taxon>Actinomycetes</taxon>
        <taxon>Micrococcales</taxon>
        <taxon>Dermabacteraceae</taxon>
        <taxon>Dermabacter</taxon>
    </lineage>
</organism>
<dbReference type="InterPro" id="IPR022646">
    <property type="entry name" value="SecD/SecF_CS"/>
</dbReference>
<dbReference type="NCBIfam" id="TIGR00966">
    <property type="entry name" value="transloc_SecF"/>
    <property type="match status" value="1"/>
</dbReference>
<dbReference type="Gene3D" id="1.20.1640.10">
    <property type="entry name" value="Multidrug efflux transporter AcrB transmembrane domain"/>
    <property type="match status" value="1"/>
</dbReference>
<dbReference type="InterPro" id="IPR048634">
    <property type="entry name" value="SecD_SecF_C"/>
</dbReference>
<name>A0ABR4SKX1_9MICO</name>
<evidence type="ECO:0000256" key="2">
    <source>
        <dbReference type="ARBA" id="ARBA00022448"/>
    </source>
</evidence>
<feature type="domain" description="Protein export membrane protein SecD/SecF C-terminal" evidence="10">
    <location>
        <begin position="116"/>
        <end position="307"/>
    </location>
</feature>
<dbReference type="EMBL" id="JDRS01000005">
    <property type="protein sequence ID" value="KDS93736.1"/>
    <property type="molecule type" value="Genomic_DNA"/>
</dbReference>
<dbReference type="HAMAP" id="MF_01464_B">
    <property type="entry name" value="SecF_B"/>
    <property type="match status" value="1"/>
</dbReference>
<dbReference type="SUPFAM" id="SSF82866">
    <property type="entry name" value="Multidrug efflux transporter AcrB transmembrane domain"/>
    <property type="match status" value="1"/>
</dbReference>
<keyword evidence="2 9" id="KW-0813">Transport</keyword>
<evidence type="ECO:0000256" key="9">
    <source>
        <dbReference type="HAMAP-Rule" id="MF_01464"/>
    </source>
</evidence>
<dbReference type="InterPro" id="IPR055344">
    <property type="entry name" value="SecD_SecF_C_bact"/>
</dbReference>
<evidence type="ECO:0000256" key="5">
    <source>
        <dbReference type="ARBA" id="ARBA00022927"/>
    </source>
</evidence>
<evidence type="ECO:0000256" key="8">
    <source>
        <dbReference type="ARBA" id="ARBA00023136"/>
    </source>
</evidence>
<comment type="subcellular location">
    <subcellularLocation>
        <location evidence="1 9">Cell membrane</location>
        <topology evidence="1 9">Multi-pass membrane protein</topology>
    </subcellularLocation>
</comment>
<dbReference type="PRINTS" id="PR01755">
    <property type="entry name" value="SECFTRNLCASE"/>
</dbReference>
<gene>
    <name evidence="9" type="primary">secF</name>
    <name evidence="11" type="ORF">DHOM_04715</name>
</gene>
<keyword evidence="12" id="KW-1185">Reference proteome</keyword>
<feature type="transmembrane region" description="Helical" evidence="9">
    <location>
        <begin position="169"/>
        <end position="189"/>
    </location>
</feature>
<keyword evidence="7 9" id="KW-0811">Translocation</keyword>
<evidence type="ECO:0000256" key="1">
    <source>
        <dbReference type="ARBA" id="ARBA00004651"/>
    </source>
</evidence>
<keyword evidence="4 9" id="KW-0812">Transmembrane</keyword>
<comment type="similarity">
    <text evidence="9">Belongs to the SecD/SecF family. SecF subfamily.</text>
</comment>
<feature type="transmembrane region" description="Helical" evidence="9">
    <location>
        <begin position="279"/>
        <end position="303"/>
    </location>
</feature>
<dbReference type="Pfam" id="PF02355">
    <property type="entry name" value="SecD_SecF_C"/>
    <property type="match status" value="1"/>
</dbReference>
<evidence type="ECO:0000259" key="10">
    <source>
        <dbReference type="Pfam" id="PF02355"/>
    </source>
</evidence>
<feature type="transmembrane region" description="Helical" evidence="9">
    <location>
        <begin position="27"/>
        <end position="45"/>
    </location>
</feature>
<dbReference type="PANTHER" id="PTHR30081:SF8">
    <property type="entry name" value="PROTEIN TRANSLOCASE SUBUNIT SECF"/>
    <property type="match status" value="1"/>
</dbReference>
<proteinExistence type="inferred from homology"/>
<reference evidence="11 12" key="1">
    <citation type="submission" date="2014-01" db="EMBL/GenBank/DDBJ databases">
        <title>Draft genome sequence of the multidrug-resistant clinical isolate Dermabacter hominis 1368.</title>
        <authorList>
            <person name="Albersmeier A."/>
            <person name="Bomholt C."/>
            <person name="Glaub A."/>
            <person name="Ruckert C."/>
            <person name="Soriano F."/>
            <person name="Fernandez-Natal I."/>
            <person name="Tauch A."/>
        </authorList>
    </citation>
    <scope>NUCLEOTIDE SEQUENCE [LARGE SCALE GENOMIC DNA]</scope>
    <source>
        <strain evidence="11 12">1368</strain>
    </source>
</reference>
<dbReference type="Proteomes" id="UP000030182">
    <property type="component" value="Unassembled WGS sequence"/>
</dbReference>
<evidence type="ECO:0000313" key="11">
    <source>
        <dbReference type="EMBL" id="KDS93736.1"/>
    </source>
</evidence>
<dbReference type="PANTHER" id="PTHR30081">
    <property type="entry name" value="PROTEIN-EXPORT MEMBRANE PROTEIN SEC"/>
    <property type="match status" value="1"/>
</dbReference>
<evidence type="ECO:0000313" key="12">
    <source>
        <dbReference type="Proteomes" id="UP000030182"/>
    </source>
</evidence>
<keyword evidence="6 9" id="KW-1133">Transmembrane helix</keyword>
<protein>
    <recommendedName>
        <fullName evidence="9">Protein-export membrane protein SecF</fullName>
    </recommendedName>
</protein>
<sequence length="330" mass="35686">MMSRFSTFGNELHSGQRSIPIVPRRKWWYLGSALILVILAAITGVRGVNWGIEFTGGSEFQISHVSNPDQALARDVVREHVPSNEPRISQVGGNILRVQTEELSTDATKALSADLAKAYNVPAEDVSSSFVGPNWGGDVTAKAMQGIVIFMLLVTIVMALYFRNFKSSVAAMAALTHDLLFTIVAYGAIGFEVTPATVIGFLTVLGYSLYDTVVVFDKVRENTEGFLERTNATFATLVNRATNQTLVRSINTSVVALLPVGSILIIGAFILGAGTLKDISLALFVGIIAGTYSSIFLAPSFLVDLRKGEKSIKDHTLRVERTQEKDVVAA</sequence>
<feature type="transmembrane region" description="Helical" evidence="9">
    <location>
        <begin position="254"/>
        <end position="273"/>
    </location>
</feature>
<comment type="function">
    <text evidence="9">Part of the Sec protein translocase complex. Interacts with the SecYEG preprotein conducting channel. SecDF uses the proton motive force (PMF) to complete protein translocation after the ATP-dependent function of SecA.</text>
</comment>
<evidence type="ECO:0000256" key="4">
    <source>
        <dbReference type="ARBA" id="ARBA00022692"/>
    </source>
</evidence>